<evidence type="ECO:0000313" key="3">
    <source>
        <dbReference type="EnsemblFungi" id="PTTG_27596-t43_1-p1"/>
    </source>
</evidence>
<keyword evidence="4" id="KW-1185">Reference proteome</keyword>
<dbReference type="PANTHER" id="PTHR33069:SF3">
    <property type="entry name" value="DYNEIN HEAVY CHAIN TAIL DOMAIN-CONTAINING PROTEIN"/>
    <property type="match status" value="1"/>
</dbReference>
<accession>A0A180GIH9</accession>
<reference evidence="2" key="1">
    <citation type="submission" date="2009-11" db="EMBL/GenBank/DDBJ databases">
        <authorList>
            <consortium name="The Broad Institute Genome Sequencing Platform"/>
            <person name="Ward D."/>
            <person name="Feldgarden M."/>
            <person name="Earl A."/>
            <person name="Young S.K."/>
            <person name="Zeng Q."/>
            <person name="Koehrsen M."/>
            <person name="Alvarado L."/>
            <person name="Berlin A."/>
            <person name="Bochicchio J."/>
            <person name="Borenstein D."/>
            <person name="Chapman S.B."/>
            <person name="Chen Z."/>
            <person name="Engels R."/>
            <person name="Freedman E."/>
            <person name="Gellesch M."/>
            <person name="Goldberg J."/>
            <person name="Griggs A."/>
            <person name="Gujja S."/>
            <person name="Heilman E."/>
            <person name="Heiman D."/>
            <person name="Hepburn T."/>
            <person name="Howarth C."/>
            <person name="Jen D."/>
            <person name="Larson L."/>
            <person name="Lewis B."/>
            <person name="Mehta T."/>
            <person name="Park D."/>
            <person name="Pearson M."/>
            <person name="Roberts A."/>
            <person name="Saif S."/>
            <person name="Shea T."/>
            <person name="Shenoy N."/>
            <person name="Sisk P."/>
            <person name="Stolte C."/>
            <person name="Sykes S."/>
            <person name="Thomson T."/>
            <person name="Walk T."/>
            <person name="White J."/>
            <person name="Yandava C."/>
            <person name="Izard J."/>
            <person name="Baranova O.V."/>
            <person name="Blanton J.M."/>
            <person name="Tanner A.C."/>
            <person name="Dewhirst F.E."/>
            <person name="Haas B."/>
            <person name="Nusbaum C."/>
            <person name="Birren B."/>
        </authorList>
    </citation>
    <scope>NUCLEOTIDE SEQUENCE [LARGE SCALE GENOMIC DNA]</scope>
    <source>
        <strain evidence="2">1-1 BBBD Race 1</strain>
    </source>
</reference>
<protein>
    <submittedName>
        <fullName evidence="2 3">Uncharacterized protein</fullName>
    </submittedName>
</protein>
<name>A0A180GIH9_PUCT1</name>
<reference evidence="3" key="4">
    <citation type="submission" date="2025-05" db="UniProtKB">
        <authorList>
            <consortium name="EnsemblFungi"/>
        </authorList>
    </citation>
    <scope>IDENTIFICATION</scope>
    <source>
        <strain evidence="3">isolate 1-1 / race 1 (BBBD)</strain>
    </source>
</reference>
<evidence type="ECO:0000256" key="1">
    <source>
        <dbReference type="SAM" id="MobiDB-lite"/>
    </source>
</evidence>
<evidence type="ECO:0000313" key="2">
    <source>
        <dbReference type="EMBL" id="OAV92557.1"/>
    </source>
</evidence>
<reference evidence="3 4" key="3">
    <citation type="journal article" date="2017" name="G3 (Bethesda)">
        <title>Comparative analysis highlights variable genome content of wheat rusts and divergence of the mating loci.</title>
        <authorList>
            <person name="Cuomo C.A."/>
            <person name="Bakkeren G."/>
            <person name="Khalil H.B."/>
            <person name="Panwar V."/>
            <person name="Joly D."/>
            <person name="Linning R."/>
            <person name="Sakthikumar S."/>
            <person name="Song X."/>
            <person name="Adiconis X."/>
            <person name="Fan L."/>
            <person name="Goldberg J.M."/>
            <person name="Levin J.Z."/>
            <person name="Young S."/>
            <person name="Zeng Q."/>
            <person name="Anikster Y."/>
            <person name="Bruce M."/>
            <person name="Wang M."/>
            <person name="Yin C."/>
            <person name="McCallum B."/>
            <person name="Szabo L.J."/>
            <person name="Hulbert S."/>
            <person name="Chen X."/>
            <person name="Fellers J.P."/>
        </authorList>
    </citation>
    <scope>NUCLEOTIDE SEQUENCE</scope>
    <source>
        <strain evidence="3">isolate 1-1 / race 1 (BBBD)</strain>
        <strain evidence="4">Isolate 1-1 / race 1 (BBBD)</strain>
    </source>
</reference>
<organism evidence="2">
    <name type="scientific">Puccinia triticina (isolate 1-1 / race 1 (BBBD))</name>
    <name type="common">Brown leaf rust fungus</name>
    <dbReference type="NCBI Taxonomy" id="630390"/>
    <lineage>
        <taxon>Eukaryota</taxon>
        <taxon>Fungi</taxon>
        <taxon>Dikarya</taxon>
        <taxon>Basidiomycota</taxon>
        <taxon>Pucciniomycotina</taxon>
        <taxon>Pucciniomycetes</taxon>
        <taxon>Pucciniales</taxon>
        <taxon>Pucciniaceae</taxon>
        <taxon>Puccinia</taxon>
    </lineage>
</organism>
<dbReference type="PANTHER" id="PTHR33069">
    <property type="entry name" value="CHROMOSOME 7, WHOLE GENOME SHOTGUN SEQUENCE-RELATED"/>
    <property type="match status" value="1"/>
</dbReference>
<dbReference type="EnsemblFungi" id="PTTG_27596-t43_1">
    <property type="protein sequence ID" value="PTTG_27596-t43_1-p1"/>
    <property type="gene ID" value="PTTG_27596"/>
</dbReference>
<sequence length="422" mass="48481">MAKRRKRGGKRNQTADSIGEKPEYQQHWHQGDLVVQGFRRLASKYPPQPNDSPNQSVDEALSTLSLDGEAKFKQCTLDQLQSSLLPLLHRQITSLSQSLNPSGLINDPGSKLQRILEIQSELDHTINHTHSRINTVFPQSISESLRADDHHLGRLKIYRLRRLKSTFNEGFLYTLRIASLRGQELIREMRLSSEKPENEAGNEPTKDQLIEYSNCALNSINSAILSIRGSELDIAQEYWQSELIPMESVIKEMISLSNTPSNLKKAEQRPNKLKRKQVILLARLSIPMAKLCKIFFVKTTKRGMNSKGLPTSTKMSSQQIYSLTESMRNVNGDLNKFYFHIIMADNSHGVVDREEFVQLPTKLQTYLETAMRLILLHYVPNIPDMNDLQGKNYYSSWFVTWDTHFQLATQNFREAAQEFEVY</sequence>
<feature type="region of interest" description="Disordered" evidence="1">
    <location>
        <begin position="1"/>
        <end position="29"/>
    </location>
</feature>
<proteinExistence type="predicted"/>
<feature type="compositionally biased region" description="Basic residues" evidence="1">
    <location>
        <begin position="1"/>
        <end position="10"/>
    </location>
</feature>
<dbReference type="EMBL" id="ADAS02000062">
    <property type="protein sequence ID" value="OAV92557.1"/>
    <property type="molecule type" value="Genomic_DNA"/>
</dbReference>
<reference evidence="2" key="2">
    <citation type="submission" date="2016-05" db="EMBL/GenBank/DDBJ databases">
        <title>Comparative analysis highlights variable genome content of wheat rusts and divergence of the mating loci.</title>
        <authorList>
            <person name="Cuomo C.A."/>
            <person name="Bakkeren G."/>
            <person name="Szabo L."/>
            <person name="Khalil H."/>
            <person name="Joly D."/>
            <person name="Goldberg J."/>
            <person name="Young S."/>
            <person name="Zeng Q."/>
            <person name="Fellers J."/>
        </authorList>
    </citation>
    <scope>NUCLEOTIDE SEQUENCE [LARGE SCALE GENOMIC DNA]</scope>
    <source>
        <strain evidence="2">1-1 BBBD Race 1</strain>
    </source>
</reference>
<feature type="compositionally biased region" description="Basic and acidic residues" evidence="1">
    <location>
        <begin position="18"/>
        <end position="29"/>
    </location>
</feature>
<evidence type="ECO:0000313" key="4">
    <source>
        <dbReference type="Proteomes" id="UP000005240"/>
    </source>
</evidence>
<dbReference type="STRING" id="630390.A0A180GIH9"/>
<dbReference type="AlphaFoldDB" id="A0A180GIH9"/>
<dbReference type="VEuPathDB" id="FungiDB:PTTG_27596"/>
<gene>
    <name evidence="2" type="ORF">PTTG_27596</name>
</gene>
<dbReference type="Proteomes" id="UP000005240">
    <property type="component" value="Unassembled WGS sequence"/>
</dbReference>